<name>A0ABP1D4X6_9APHY</name>
<keyword evidence="3" id="KW-1185">Reference proteome</keyword>
<feature type="signal peptide" evidence="1">
    <location>
        <begin position="1"/>
        <end position="22"/>
    </location>
</feature>
<evidence type="ECO:0000256" key="1">
    <source>
        <dbReference type="SAM" id="SignalP"/>
    </source>
</evidence>
<feature type="chain" id="PRO_5045947577" evidence="1">
    <location>
        <begin position="23"/>
        <end position="280"/>
    </location>
</feature>
<accession>A0ABP1D4X6</accession>
<organism evidence="2 3">
    <name type="scientific">Somion occarium</name>
    <dbReference type="NCBI Taxonomy" id="3059160"/>
    <lineage>
        <taxon>Eukaryota</taxon>
        <taxon>Fungi</taxon>
        <taxon>Dikarya</taxon>
        <taxon>Basidiomycota</taxon>
        <taxon>Agaricomycotina</taxon>
        <taxon>Agaricomycetes</taxon>
        <taxon>Polyporales</taxon>
        <taxon>Cerrenaceae</taxon>
        <taxon>Somion</taxon>
    </lineage>
</organism>
<dbReference type="Proteomes" id="UP001497453">
    <property type="component" value="Chromosome 2"/>
</dbReference>
<protein>
    <submittedName>
        <fullName evidence="2">Uncharacterized protein</fullName>
    </submittedName>
</protein>
<proteinExistence type="predicted"/>
<reference evidence="3" key="1">
    <citation type="submission" date="2024-04" db="EMBL/GenBank/DDBJ databases">
        <authorList>
            <person name="Shaw F."/>
            <person name="Minotto A."/>
        </authorList>
    </citation>
    <scope>NUCLEOTIDE SEQUENCE [LARGE SCALE GENOMIC DNA]</scope>
</reference>
<evidence type="ECO:0000313" key="2">
    <source>
        <dbReference type="EMBL" id="CAL1702947.1"/>
    </source>
</evidence>
<dbReference type="EMBL" id="OZ037945">
    <property type="protein sequence ID" value="CAL1702947.1"/>
    <property type="molecule type" value="Genomic_DNA"/>
</dbReference>
<evidence type="ECO:0000313" key="3">
    <source>
        <dbReference type="Proteomes" id="UP001497453"/>
    </source>
</evidence>
<sequence>MPSAANLVRFLVVSLAAFSVSATPTSTIASVLQFNPLKSLPKRANPLPFGPGPVQLPRPVTNAQRMARGLPPMPPRFNHAKKHLHARQSDAPCVPVSGTIQANVGGRTAYVSRNVNDFGEYELDNGVSGALEVTICVRGNDAFDIRTNNGVAAFPFFGGVVGFANTDDNLSAGSFNYVYIAATSQTPVGSRPVAGPNAFTAATDISKNIESAIWTIDPNSRVLRSNWVNTNGRVATQSIRYIPSVNAFAIVGDVAEFEDSFGVSSPATFTFIPNTPVRFT</sequence>
<keyword evidence="1" id="KW-0732">Signal</keyword>
<gene>
    <name evidence="2" type="ORF">GFSPODELE1_LOCUS4321</name>
</gene>